<dbReference type="Proteomes" id="UP000076420">
    <property type="component" value="Unassembled WGS sequence"/>
</dbReference>
<dbReference type="SMART" id="SM00643">
    <property type="entry name" value="C345C"/>
    <property type="match status" value="1"/>
</dbReference>
<keyword evidence="3" id="KW-0964">Secreted</keyword>
<feature type="domain" description="Laminin N-terminal" evidence="14">
    <location>
        <begin position="46"/>
        <end position="285"/>
    </location>
</feature>
<dbReference type="InterPro" id="IPR050440">
    <property type="entry name" value="Laminin/Netrin_ECM"/>
</dbReference>
<dbReference type="GO" id="GO:0016358">
    <property type="term" value="P:dendrite development"/>
    <property type="evidence" value="ECO:0007669"/>
    <property type="project" value="TreeGrafter"/>
</dbReference>
<feature type="signal peptide" evidence="11">
    <location>
        <begin position="1"/>
        <end position="21"/>
    </location>
</feature>
<evidence type="ECO:0000256" key="6">
    <source>
        <dbReference type="ARBA" id="ARBA00023157"/>
    </source>
</evidence>
<dbReference type="GO" id="GO:0008045">
    <property type="term" value="P:motor neuron axon guidance"/>
    <property type="evidence" value="ECO:0007669"/>
    <property type="project" value="TreeGrafter"/>
</dbReference>
<evidence type="ECO:0000256" key="7">
    <source>
        <dbReference type="ARBA" id="ARBA00023180"/>
    </source>
</evidence>
<dbReference type="GO" id="GO:0005604">
    <property type="term" value="C:basement membrane"/>
    <property type="evidence" value="ECO:0007669"/>
    <property type="project" value="TreeGrafter"/>
</dbReference>
<reference evidence="15" key="1">
    <citation type="submission" date="2020-05" db="UniProtKB">
        <authorList>
            <consortium name="EnsemblMetazoa"/>
        </authorList>
    </citation>
    <scope>IDENTIFICATION</scope>
    <source>
        <strain evidence="15">BB02</strain>
    </source>
</reference>
<feature type="compositionally biased region" description="Basic and acidic residues" evidence="10">
    <location>
        <begin position="480"/>
        <end position="495"/>
    </location>
</feature>
<dbReference type="InterPro" id="IPR056863">
    <property type="entry name" value="LMN_ATRN_NET-like_EGF"/>
</dbReference>
<dbReference type="InterPro" id="IPR018933">
    <property type="entry name" value="Netrin_module_non-TIMP"/>
</dbReference>
<evidence type="ECO:0000256" key="10">
    <source>
        <dbReference type="SAM" id="MobiDB-lite"/>
    </source>
</evidence>
<comment type="subcellular location">
    <subcellularLocation>
        <location evidence="1">Secreted</location>
    </subcellularLocation>
</comment>
<feature type="domain" description="NTR" evidence="13">
    <location>
        <begin position="523"/>
        <end position="652"/>
    </location>
</feature>
<evidence type="ECO:0000256" key="3">
    <source>
        <dbReference type="ARBA" id="ARBA00022525"/>
    </source>
</evidence>
<evidence type="ECO:0000313" key="18">
    <source>
        <dbReference type="RefSeq" id="XP_055876294.1"/>
    </source>
</evidence>
<evidence type="ECO:0000313" key="17">
    <source>
        <dbReference type="Proteomes" id="UP001165740"/>
    </source>
</evidence>
<dbReference type="GO" id="GO:0005576">
    <property type="term" value="C:extracellular region"/>
    <property type="evidence" value="ECO:0007669"/>
    <property type="project" value="UniProtKB-SubCell"/>
</dbReference>
<dbReference type="Pfam" id="PF00055">
    <property type="entry name" value="Laminin_N"/>
    <property type="match status" value="1"/>
</dbReference>
<dbReference type="SMART" id="SM00136">
    <property type="entry name" value="LamNT"/>
    <property type="match status" value="1"/>
</dbReference>
<keyword evidence="17" id="KW-1185">Reference proteome</keyword>
<keyword evidence="4 11" id="KW-0732">Signal</keyword>
<dbReference type="KEGG" id="bgt:106058651"/>
<dbReference type="EnsemblMetazoa" id="BGLB016427-RB">
    <property type="protein sequence ID" value="BGLB016427-PB"/>
    <property type="gene ID" value="BGLB016427"/>
</dbReference>
<feature type="disulfide bond" evidence="9">
    <location>
        <begin position="438"/>
        <end position="452"/>
    </location>
</feature>
<evidence type="ECO:0000256" key="11">
    <source>
        <dbReference type="SAM" id="SignalP"/>
    </source>
</evidence>
<name>A0A2C9K875_BIOGL</name>
<dbReference type="PANTHER" id="PTHR10574">
    <property type="entry name" value="NETRIN/LAMININ-RELATED"/>
    <property type="match status" value="1"/>
</dbReference>
<dbReference type="SMART" id="SM00180">
    <property type="entry name" value="EGF_Lam"/>
    <property type="match status" value="3"/>
</dbReference>
<dbReference type="SUPFAM" id="SSF49785">
    <property type="entry name" value="Galactose-binding domain-like"/>
    <property type="match status" value="1"/>
</dbReference>
<keyword evidence="7" id="KW-0325">Glycoprotein</keyword>
<evidence type="ECO:0000259" key="14">
    <source>
        <dbReference type="PROSITE" id="PS51117"/>
    </source>
</evidence>
<reference evidence="18 19" key="2">
    <citation type="submission" date="2025-04" db="UniProtKB">
        <authorList>
            <consortium name="RefSeq"/>
        </authorList>
    </citation>
    <scope>IDENTIFICATION</scope>
</reference>
<dbReference type="FunFam" id="2.60.120.260:FF:000098">
    <property type="entry name" value="Netrin-A, isoform B"/>
    <property type="match status" value="1"/>
</dbReference>
<evidence type="ECO:0000256" key="8">
    <source>
        <dbReference type="ARBA" id="ARBA00023292"/>
    </source>
</evidence>
<feature type="domain" description="Laminin EGF-like" evidence="12">
    <location>
        <begin position="405"/>
        <end position="454"/>
    </location>
</feature>
<dbReference type="AlphaFoldDB" id="A0A2C9K875"/>
<dbReference type="SUPFAM" id="SSF57196">
    <property type="entry name" value="EGF/Laminin"/>
    <property type="match status" value="3"/>
</dbReference>
<organism evidence="15 16">
    <name type="scientific">Biomphalaria glabrata</name>
    <name type="common">Bloodfluke planorb</name>
    <name type="synonym">Freshwater snail</name>
    <dbReference type="NCBI Taxonomy" id="6526"/>
    <lineage>
        <taxon>Eukaryota</taxon>
        <taxon>Metazoa</taxon>
        <taxon>Spiralia</taxon>
        <taxon>Lophotrochozoa</taxon>
        <taxon>Mollusca</taxon>
        <taxon>Gastropoda</taxon>
        <taxon>Heterobranchia</taxon>
        <taxon>Euthyneura</taxon>
        <taxon>Panpulmonata</taxon>
        <taxon>Hygrophila</taxon>
        <taxon>Lymnaeoidea</taxon>
        <taxon>Planorbidae</taxon>
        <taxon>Biomphalaria</taxon>
    </lineage>
</organism>
<dbReference type="OrthoDB" id="5984158at2759"/>
<dbReference type="VEuPathDB" id="VectorBase:BGLB016427"/>
<dbReference type="PROSITE" id="PS01248">
    <property type="entry name" value="EGF_LAM_1"/>
    <property type="match status" value="1"/>
</dbReference>
<evidence type="ECO:0000259" key="13">
    <source>
        <dbReference type="PROSITE" id="PS50189"/>
    </source>
</evidence>
<dbReference type="Gene3D" id="2.10.25.10">
    <property type="entry name" value="Laminin"/>
    <property type="match status" value="2"/>
</dbReference>
<evidence type="ECO:0000313" key="19">
    <source>
        <dbReference type="RefSeq" id="XP_055876295.1"/>
    </source>
</evidence>
<dbReference type="VEuPathDB" id="VectorBase:BGLAX_045601"/>
<evidence type="ECO:0000313" key="15">
    <source>
        <dbReference type="EnsemblMetazoa" id="BGLB016427-PB"/>
    </source>
</evidence>
<keyword evidence="8 9" id="KW-0424">Laminin EGF-like domain</keyword>
<dbReference type="Pfam" id="PF00053">
    <property type="entry name" value="EGF_laminin"/>
    <property type="match status" value="2"/>
</dbReference>
<keyword evidence="5" id="KW-0677">Repeat</keyword>
<dbReference type="PROSITE" id="PS50027">
    <property type="entry name" value="EGF_LAM_2"/>
    <property type="match status" value="1"/>
</dbReference>
<dbReference type="Pfam" id="PF01759">
    <property type="entry name" value="NTR"/>
    <property type="match status" value="1"/>
</dbReference>
<feature type="disulfide bond" evidence="9">
    <location>
        <begin position="405"/>
        <end position="417"/>
    </location>
</feature>
<dbReference type="PANTHER" id="PTHR10574:SF365">
    <property type="entry name" value="NETRIN-A-RELATED"/>
    <property type="match status" value="1"/>
</dbReference>
<dbReference type="InterPro" id="IPR008979">
    <property type="entry name" value="Galactose-bd-like_sf"/>
</dbReference>
<feature type="compositionally biased region" description="Basic and acidic residues" evidence="10">
    <location>
        <begin position="505"/>
        <end position="514"/>
    </location>
</feature>
<dbReference type="CDD" id="cd03579">
    <property type="entry name" value="NTR_netrin-1_like"/>
    <property type="match status" value="1"/>
</dbReference>
<dbReference type="PROSITE" id="PS50189">
    <property type="entry name" value="NTR"/>
    <property type="match status" value="1"/>
</dbReference>
<protein>
    <recommendedName>
        <fullName evidence="2">Netrin-1</fullName>
    </recommendedName>
</protein>
<feature type="region of interest" description="Disordered" evidence="10">
    <location>
        <begin position="480"/>
        <end position="514"/>
    </location>
</feature>
<evidence type="ECO:0000256" key="2">
    <source>
        <dbReference type="ARBA" id="ARBA00015919"/>
    </source>
</evidence>
<feature type="disulfide bond" evidence="9">
    <location>
        <begin position="407"/>
        <end position="424"/>
    </location>
</feature>
<sequence>MSWAQSILFVLVLGCEAAVRASKMKYHDQYVGKGVGPDPCYNENGTPKRCVPDFVNAAFGKRVEASSTCGAEPEHYCKSSKDKTGEITRHCFVCDASNPKYSFPPEFLTDLNNPSNVTCWMSKTYSAVQYPANVTLTLSLDKKFELTYISLQFCSARPHSMAILKSVDYGKTWTPFQYYSNDCKKMYNKPARSQATKANEQEALCSEAYSNIDPFTGARVAYSTLEGRPSGQDFENSPVLQDWVTATDIKVEFHKLNTLGDEVKDDDGAKKSYYYSLSDFAVGGRCKCNGHASSCIMGKDGRLTCDCKHNTAGYDCEKCQVFHYDRPWQRASGREANECVACNCNLHARRCRFNYELFQLSGMKSGGVCINCKHNTAGRHCHYCKEGYYRDSARRITEKGACKACSCHPVGALGKFCNQTTGQCPCKDGVTGLTCNRCAKGYQQSTSTIAPCIKKHDSPQVKPWMKVTDSSNRGVDKSEEFKQTGHHDNNVDTRHAGVPKPVSNESRRPVSRPEEVDKAPVDCGKCQKRVRKLTLRKFCRRDFAFLAQILSRDFDDTWVKFTVSIEVTYRKGAPERSARKAEALLWLPKADLACKCPKVRVGRKYLFVGKSRPEDKIRPGYVVDRSTTVLRSRDKWQRRLRQFVEREMNGEC</sequence>
<dbReference type="RefSeq" id="XP_055876294.1">
    <property type="nucleotide sequence ID" value="XM_056020319.1"/>
</dbReference>
<dbReference type="SUPFAM" id="SSF50242">
    <property type="entry name" value="TIMP-like"/>
    <property type="match status" value="1"/>
</dbReference>
<dbReference type="RefSeq" id="XP_055876295.1">
    <property type="nucleotide sequence ID" value="XM_056020320.1"/>
</dbReference>
<dbReference type="Pfam" id="PF24973">
    <property type="entry name" value="EGF_LMN_ATRN"/>
    <property type="match status" value="1"/>
</dbReference>
<dbReference type="InterPro" id="IPR008211">
    <property type="entry name" value="Laminin_N"/>
</dbReference>
<dbReference type="Gene3D" id="2.60.120.260">
    <property type="entry name" value="Galactose-binding domain-like"/>
    <property type="match status" value="1"/>
</dbReference>
<keyword evidence="6 9" id="KW-1015">Disulfide bond</keyword>
<dbReference type="InterPro" id="IPR008993">
    <property type="entry name" value="TIMP-like_OB-fold"/>
</dbReference>
<feature type="chain" id="PRO_5044573216" description="Netrin-1" evidence="11">
    <location>
        <begin position="22"/>
        <end position="652"/>
    </location>
</feature>
<evidence type="ECO:0000256" key="9">
    <source>
        <dbReference type="PROSITE-ProRule" id="PRU00460"/>
    </source>
</evidence>
<dbReference type="InterPro" id="IPR002049">
    <property type="entry name" value="LE_dom"/>
</dbReference>
<dbReference type="GO" id="GO:0009888">
    <property type="term" value="P:tissue development"/>
    <property type="evidence" value="ECO:0007669"/>
    <property type="project" value="TreeGrafter"/>
</dbReference>
<evidence type="ECO:0000256" key="1">
    <source>
        <dbReference type="ARBA" id="ARBA00004613"/>
    </source>
</evidence>
<dbReference type="Gene3D" id="2.40.50.120">
    <property type="match status" value="1"/>
</dbReference>
<dbReference type="GO" id="GO:0009887">
    <property type="term" value="P:animal organ morphogenesis"/>
    <property type="evidence" value="ECO:0007669"/>
    <property type="project" value="TreeGrafter"/>
</dbReference>
<dbReference type="CDD" id="cd00055">
    <property type="entry name" value="EGF_Lam"/>
    <property type="match status" value="3"/>
</dbReference>
<evidence type="ECO:0000256" key="4">
    <source>
        <dbReference type="ARBA" id="ARBA00022729"/>
    </source>
</evidence>
<dbReference type="Proteomes" id="UP001165740">
    <property type="component" value="Chromosome 2"/>
</dbReference>
<dbReference type="InterPro" id="IPR001134">
    <property type="entry name" value="Netrin_domain"/>
</dbReference>
<evidence type="ECO:0000313" key="16">
    <source>
        <dbReference type="Proteomes" id="UP000076420"/>
    </source>
</evidence>
<gene>
    <name evidence="15" type="primary">106058651</name>
    <name evidence="18 19" type="synonym">LOC106058651</name>
</gene>
<evidence type="ECO:0000256" key="5">
    <source>
        <dbReference type="ARBA" id="ARBA00022737"/>
    </source>
</evidence>
<proteinExistence type="predicted"/>
<evidence type="ECO:0000259" key="12">
    <source>
        <dbReference type="PROSITE" id="PS50027"/>
    </source>
</evidence>
<accession>A0A2C9K875</accession>
<dbReference type="FunFam" id="2.10.25.10:FF:000048">
    <property type="entry name" value="Netrin 3"/>
    <property type="match status" value="1"/>
</dbReference>
<feature type="disulfide bond" evidence="9">
    <location>
        <begin position="426"/>
        <end position="435"/>
    </location>
</feature>
<dbReference type="FunFam" id="2.10.25.10:FF:000081">
    <property type="entry name" value="Netrin 1"/>
    <property type="match status" value="1"/>
</dbReference>
<dbReference type="STRING" id="6526.A0A2C9K875"/>
<dbReference type="PROSITE" id="PS51117">
    <property type="entry name" value="LAMININ_NTER"/>
    <property type="match status" value="1"/>
</dbReference>